<evidence type="ECO:0000313" key="3">
    <source>
        <dbReference type="Proteomes" id="UP000233469"/>
    </source>
</evidence>
<dbReference type="Proteomes" id="UP000233469">
    <property type="component" value="Unassembled WGS sequence"/>
</dbReference>
<dbReference type="AlphaFoldDB" id="A0A2N1N994"/>
<comment type="caution">
    <text evidence="2">The sequence shown here is derived from an EMBL/GenBank/DDBJ whole genome shotgun (WGS) entry which is preliminary data.</text>
</comment>
<name>A0A2N1N994_9GLOM</name>
<accession>A0A2N1N994</accession>
<gene>
    <name evidence="2" type="ORF">RhiirC2_849893</name>
</gene>
<evidence type="ECO:0000256" key="1">
    <source>
        <dbReference type="SAM" id="Phobius"/>
    </source>
</evidence>
<sequence length="243" mass="28710">MSIMLKSFQFSDGFESVKEIDGRLIVGIPFSIFLLWIELIFYLRQIPGIGNYIYYVIIIFKTIFPFFLFMFVSLRNPTNIKTKDSTYSGNATNISTNETFNIELRSDFDPTSRDNPFTSFSEAIIATYFWIGGNLVQRDQFDYWVGVYEKADTKGRQTLLRYQANHIADYEALQHIHFWKHEHDPKYIYYFGQSKNFEDWYNKKKEQGPIYGELKEKSTFTNRNLNEGVKILMNIQFGIGRIK</sequence>
<feature type="transmembrane region" description="Helical" evidence="1">
    <location>
        <begin position="24"/>
        <end position="46"/>
    </location>
</feature>
<protein>
    <submittedName>
        <fullName evidence="2">Uncharacterized protein</fullName>
    </submittedName>
</protein>
<dbReference type="VEuPathDB" id="FungiDB:RhiirFUN_013117"/>
<evidence type="ECO:0000313" key="2">
    <source>
        <dbReference type="EMBL" id="PKK70487.1"/>
    </source>
</evidence>
<organism evidence="2 3">
    <name type="scientific">Rhizophagus irregularis</name>
    <dbReference type="NCBI Taxonomy" id="588596"/>
    <lineage>
        <taxon>Eukaryota</taxon>
        <taxon>Fungi</taxon>
        <taxon>Fungi incertae sedis</taxon>
        <taxon>Mucoromycota</taxon>
        <taxon>Glomeromycotina</taxon>
        <taxon>Glomeromycetes</taxon>
        <taxon>Glomerales</taxon>
        <taxon>Glomeraceae</taxon>
        <taxon>Rhizophagus</taxon>
    </lineage>
</organism>
<reference evidence="2 3" key="1">
    <citation type="submission" date="2016-04" db="EMBL/GenBank/DDBJ databases">
        <title>Genome analyses suggest a sexual origin of heterokaryosis in a supposedly ancient asexual fungus.</title>
        <authorList>
            <person name="Ropars J."/>
            <person name="Sedzielewska K."/>
            <person name="Noel J."/>
            <person name="Charron P."/>
            <person name="Farinelli L."/>
            <person name="Marton T."/>
            <person name="Kruger M."/>
            <person name="Pelin A."/>
            <person name="Brachmann A."/>
            <person name="Corradi N."/>
        </authorList>
    </citation>
    <scope>NUCLEOTIDE SEQUENCE [LARGE SCALE GENOMIC DNA]</scope>
    <source>
        <strain evidence="2 3">C2</strain>
    </source>
</reference>
<dbReference type="VEuPathDB" id="FungiDB:RhiirA1_539920"/>
<keyword evidence="1" id="KW-1133">Transmembrane helix</keyword>
<reference evidence="2 3" key="2">
    <citation type="submission" date="2017-10" db="EMBL/GenBank/DDBJ databases">
        <title>Extensive intraspecific genome diversity in a model arbuscular mycorrhizal fungus.</title>
        <authorList>
            <person name="Chen E.C.H."/>
            <person name="Morin E."/>
            <person name="Baudet D."/>
            <person name="Noel J."/>
            <person name="Ndikumana S."/>
            <person name="Charron P."/>
            <person name="St-Onge C."/>
            <person name="Giorgi J."/>
            <person name="Grigoriev I.V."/>
            <person name="Roux C."/>
            <person name="Martin F.M."/>
            <person name="Corradi N."/>
        </authorList>
    </citation>
    <scope>NUCLEOTIDE SEQUENCE [LARGE SCALE GENOMIC DNA]</scope>
    <source>
        <strain evidence="2 3">C2</strain>
    </source>
</reference>
<dbReference type="VEuPathDB" id="FungiDB:FUN_016368"/>
<dbReference type="EMBL" id="LLXL01000611">
    <property type="protein sequence ID" value="PKK70487.1"/>
    <property type="molecule type" value="Genomic_DNA"/>
</dbReference>
<keyword evidence="1" id="KW-0472">Membrane</keyword>
<keyword evidence="1" id="KW-0812">Transmembrane</keyword>
<proteinExistence type="predicted"/>
<feature type="transmembrane region" description="Helical" evidence="1">
    <location>
        <begin position="52"/>
        <end position="74"/>
    </location>
</feature>